<evidence type="ECO:0000313" key="5">
    <source>
        <dbReference type="EMBL" id="TPX15723.1"/>
    </source>
</evidence>
<dbReference type="Proteomes" id="UP000319257">
    <property type="component" value="Unassembled WGS sequence"/>
</dbReference>
<feature type="region of interest" description="Disordered" evidence="4">
    <location>
        <begin position="761"/>
        <end position="780"/>
    </location>
</feature>
<keyword evidence="1" id="KW-0677">Repeat</keyword>
<gene>
    <name evidence="5" type="ORF">E0L32_000057</name>
</gene>
<keyword evidence="2" id="KW-0694">RNA-binding</keyword>
<dbReference type="OrthoDB" id="185373at2759"/>
<feature type="compositionally biased region" description="Polar residues" evidence="4">
    <location>
        <begin position="36"/>
        <end position="49"/>
    </location>
</feature>
<dbReference type="GeneID" id="41967504"/>
<organism evidence="5 6">
    <name type="scientific">Thyridium curvatum</name>
    <dbReference type="NCBI Taxonomy" id="1093900"/>
    <lineage>
        <taxon>Eukaryota</taxon>
        <taxon>Fungi</taxon>
        <taxon>Dikarya</taxon>
        <taxon>Ascomycota</taxon>
        <taxon>Pezizomycotina</taxon>
        <taxon>Sordariomycetes</taxon>
        <taxon>Sordariomycetidae</taxon>
        <taxon>Thyridiales</taxon>
        <taxon>Thyridiaceae</taxon>
        <taxon>Thyridium</taxon>
    </lineage>
</organism>
<keyword evidence="6" id="KW-1185">Reference proteome</keyword>
<dbReference type="STRING" id="1093900.A0A507B7R0"/>
<feature type="repeat" description="PPR" evidence="3">
    <location>
        <begin position="380"/>
        <end position="414"/>
    </location>
</feature>
<evidence type="ECO:0000256" key="3">
    <source>
        <dbReference type="PROSITE-ProRule" id="PRU00708"/>
    </source>
</evidence>
<dbReference type="RefSeq" id="XP_030997434.1">
    <property type="nucleotide sequence ID" value="XM_031140234.1"/>
</dbReference>
<sequence>MTTHSPNRSLPRLAAHHASQHSAASVHTLAERTGSAADNNYSKSSTSSDAPDERDDKPGLSPGSNLVARLADVPIRQHGRQSSVLVEPLLIYSHKAETHRSRMRHHQSLTRQARLEAIRQAQLKPLPDWRVILRNLTAWTPDATPPDGAKADVSPAEVYRRDAVKVVVPETAVAELLGGVDHNLWDIRKRTGCELKLYRCIEQDGSSALLLSGTDRAIARAVTELLRHTKGAAVTPSDGLALSNQDGKADSKSDKSTSAIISTEIDRKAEFEPYLLTRSANDIPKPAVWTKESFLGYVAALVKGQLAPELAAKVYPGGATHDDTVIALLHGVFNEEGTRSALSTSAFKMALAFMAQRGHRHRPDARALYVRMEMFGLPMDVETYNILLASTAKVRDLRNFDSTLRLMNGRGFAPDLTTWILFMRVMESEEVKRYIIHSMSSKGLLDAPAAVRLVAKEMVAFDIDRAVQQNMDVPAFLAEQESRYGPAWLSRDAGNKVLEVLGRYGRFDDCSAFLDVMARAGPAAGPDVVSFNTVLTHCKVQHKLGTAICTLRQMERLAAAAAQQPRRTAKKRKPLAPDATTYHLLFELAWRRRMVSLVGAIWRYASLARATSFRMRRRAAAALSSSSSPAATGRMITARAILDDEARADGESARLLAAAAAGGGGGAAKGNSSRKNKRGPSWSRLGAAASRYYAERYAGWEPAVPLGEVLAEALARDGDYLRAVKKAAAAAAAAEGEGADATAAAAATAALVREPMSIPLREVRGSDDGGENGGNGTEELTRRIYF</sequence>
<dbReference type="Gene3D" id="1.25.40.10">
    <property type="entry name" value="Tetratricopeptide repeat domain"/>
    <property type="match status" value="2"/>
</dbReference>
<evidence type="ECO:0000256" key="4">
    <source>
        <dbReference type="SAM" id="MobiDB-lite"/>
    </source>
</evidence>
<dbReference type="InterPro" id="IPR011990">
    <property type="entry name" value="TPR-like_helical_dom_sf"/>
</dbReference>
<dbReference type="EMBL" id="SKBQ01000001">
    <property type="protein sequence ID" value="TPX15723.1"/>
    <property type="molecule type" value="Genomic_DNA"/>
</dbReference>
<evidence type="ECO:0000256" key="1">
    <source>
        <dbReference type="ARBA" id="ARBA00022737"/>
    </source>
</evidence>
<evidence type="ECO:0000256" key="2">
    <source>
        <dbReference type="PROSITE-ProRule" id="PRU00117"/>
    </source>
</evidence>
<comment type="caution">
    <text evidence="5">The sequence shown here is derived from an EMBL/GenBank/DDBJ whole genome shotgun (WGS) entry which is preliminary data.</text>
</comment>
<feature type="region of interest" description="Disordered" evidence="4">
    <location>
        <begin position="236"/>
        <end position="255"/>
    </location>
</feature>
<evidence type="ECO:0000313" key="6">
    <source>
        <dbReference type="Proteomes" id="UP000319257"/>
    </source>
</evidence>
<dbReference type="PROSITE" id="PS51375">
    <property type="entry name" value="PPR"/>
    <property type="match status" value="1"/>
</dbReference>
<proteinExistence type="predicted"/>
<evidence type="ECO:0008006" key="7">
    <source>
        <dbReference type="Google" id="ProtNLM"/>
    </source>
</evidence>
<name>A0A507B7R0_9PEZI</name>
<dbReference type="InParanoid" id="A0A507B7R0"/>
<dbReference type="CDD" id="cd00105">
    <property type="entry name" value="KH-I"/>
    <property type="match status" value="1"/>
</dbReference>
<dbReference type="InterPro" id="IPR002885">
    <property type="entry name" value="PPR_rpt"/>
</dbReference>
<reference evidence="5 6" key="1">
    <citation type="submission" date="2019-06" db="EMBL/GenBank/DDBJ databases">
        <title>Draft genome sequence of the filamentous fungus Phialemoniopsis curvata isolated from diesel fuel.</title>
        <authorList>
            <person name="Varaljay V.A."/>
            <person name="Lyon W.J."/>
            <person name="Crouch A.L."/>
            <person name="Drake C.E."/>
            <person name="Hollomon J.M."/>
            <person name="Nadeau L.J."/>
            <person name="Nunn H.S."/>
            <person name="Stevenson B.S."/>
            <person name="Bojanowski C.L."/>
            <person name="Crookes-Goodson W.J."/>
        </authorList>
    </citation>
    <scope>NUCLEOTIDE SEQUENCE [LARGE SCALE GENOMIC DNA]</scope>
    <source>
        <strain evidence="5 6">D216</strain>
    </source>
</reference>
<accession>A0A507B7R0</accession>
<dbReference type="GO" id="GO:0003723">
    <property type="term" value="F:RNA binding"/>
    <property type="evidence" value="ECO:0007669"/>
    <property type="project" value="UniProtKB-UniRule"/>
</dbReference>
<dbReference type="PANTHER" id="PTHR47942">
    <property type="entry name" value="TETRATRICOPEPTIDE REPEAT (TPR)-LIKE SUPERFAMILY PROTEIN-RELATED"/>
    <property type="match status" value="1"/>
</dbReference>
<dbReference type="InterPro" id="IPR051222">
    <property type="entry name" value="PPR/CCM1_RNA-binding"/>
</dbReference>
<feature type="region of interest" description="Disordered" evidence="4">
    <location>
        <begin position="662"/>
        <end position="682"/>
    </location>
</feature>
<feature type="region of interest" description="Disordered" evidence="4">
    <location>
        <begin position="1"/>
        <end position="65"/>
    </location>
</feature>
<protein>
    <recommendedName>
        <fullName evidence="7">Pentatricopeptide repeat protein</fullName>
    </recommendedName>
</protein>
<dbReference type="PROSITE" id="PS50084">
    <property type="entry name" value="KH_TYPE_1"/>
    <property type="match status" value="1"/>
</dbReference>
<dbReference type="PANTHER" id="PTHR47942:SF63">
    <property type="entry name" value="PENTATRICOPEPTIDE REPEAT-CONTAINING PROTEIN"/>
    <property type="match status" value="1"/>
</dbReference>
<dbReference type="AlphaFoldDB" id="A0A507B7R0"/>